<reference evidence="4" key="1">
    <citation type="journal article" date="2019" name="Int. J. Syst. Evol. Microbiol.">
        <title>The Global Catalogue of Microorganisms (GCM) 10K type strain sequencing project: providing services to taxonomists for standard genome sequencing and annotation.</title>
        <authorList>
            <consortium name="The Broad Institute Genomics Platform"/>
            <consortium name="The Broad Institute Genome Sequencing Center for Infectious Disease"/>
            <person name="Wu L."/>
            <person name="Ma J."/>
        </authorList>
    </citation>
    <scope>NUCLEOTIDE SEQUENCE [LARGE SCALE GENOMIC DNA]</scope>
    <source>
        <strain evidence="4">CGMCC 4.7676</strain>
    </source>
</reference>
<dbReference type="InterPro" id="IPR025983">
    <property type="entry name" value="Cys_rich_CPCC"/>
</dbReference>
<name>A0ABV7P6R4_9PSEU</name>
<evidence type="ECO:0000259" key="2">
    <source>
        <dbReference type="Pfam" id="PF14206"/>
    </source>
</evidence>
<evidence type="ECO:0000313" key="3">
    <source>
        <dbReference type="EMBL" id="MFC3454804.1"/>
    </source>
</evidence>
<dbReference type="RefSeq" id="WP_378244799.1">
    <property type="nucleotide sequence ID" value="NZ_JBHRWK010000074.1"/>
</dbReference>
<sequence length="105" mass="11341">MRGPGDDPTLSEAELIGRRTAWFKVYTRQRNVFAPTGGGPCTCPCCGHTTLSERGRYEICEECGWEDDGQDDHVSAAVRGGPNGRLSLDASRSTTFTETDARSAA</sequence>
<comment type="caution">
    <text evidence="3">The sequence shown here is derived from an EMBL/GenBank/DDBJ whole genome shotgun (WGS) entry which is preliminary data.</text>
</comment>
<feature type="region of interest" description="Disordered" evidence="1">
    <location>
        <begin position="74"/>
        <end position="105"/>
    </location>
</feature>
<organism evidence="3 4">
    <name type="scientific">Amycolatopsis speibonae</name>
    <dbReference type="NCBI Taxonomy" id="1450224"/>
    <lineage>
        <taxon>Bacteria</taxon>
        <taxon>Bacillati</taxon>
        <taxon>Actinomycetota</taxon>
        <taxon>Actinomycetes</taxon>
        <taxon>Pseudonocardiales</taxon>
        <taxon>Pseudonocardiaceae</taxon>
        <taxon>Amycolatopsis</taxon>
    </lineage>
</organism>
<dbReference type="Pfam" id="PF14206">
    <property type="entry name" value="Cys_rich_CPCC"/>
    <property type="match status" value="1"/>
</dbReference>
<proteinExistence type="predicted"/>
<evidence type="ECO:0000313" key="4">
    <source>
        <dbReference type="Proteomes" id="UP001595645"/>
    </source>
</evidence>
<protein>
    <submittedName>
        <fullName evidence="3">CPCC family cysteine-rich protein</fullName>
    </submittedName>
</protein>
<gene>
    <name evidence="3" type="ORF">ACFOSH_35675</name>
</gene>
<accession>A0ABV7P6R4</accession>
<evidence type="ECO:0000256" key="1">
    <source>
        <dbReference type="SAM" id="MobiDB-lite"/>
    </source>
</evidence>
<feature type="domain" description="Cysteine-rich CPCC" evidence="2">
    <location>
        <begin position="41"/>
        <end position="93"/>
    </location>
</feature>
<keyword evidence="4" id="KW-1185">Reference proteome</keyword>
<dbReference type="Proteomes" id="UP001595645">
    <property type="component" value="Unassembled WGS sequence"/>
</dbReference>
<dbReference type="EMBL" id="JBHRWK010000074">
    <property type="protein sequence ID" value="MFC3454804.1"/>
    <property type="molecule type" value="Genomic_DNA"/>
</dbReference>